<protein>
    <submittedName>
        <fullName evidence="1">Uncharacterized protein</fullName>
    </submittedName>
</protein>
<dbReference type="EMBL" id="AGXS01000015">
    <property type="protein sequence ID" value="EIY52018.1"/>
    <property type="molecule type" value="Genomic_DNA"/>
</dbReference>
<accession>I9S9D6</accession>
<evidence type="ECO:0000313" key="1">
    <source>
        <dbReference type="EMBL" id="EIY52018.1"/>
    </source>
</evidence>
<dbReference type="HOGENOM" id="CLU_1746016_0_0_10"/>
<evidence type="ECO:0000313" key="2">
    <source>
        <dbReference type="Proteomes" id="UP000003089"/>
    </source>
</evidence>
<gene>
    <name evidence="1" type="ORF">HMPREF1068_01565</name>
</gene>
<comment type="caution">
    <text evidence="1">The sequence shown here is derived from an EMBL/GenBank/DDBJ whole genome shotgun (WGS) entry which is preliminary data.</text>
</comment>
<reference evidence="1 2" key="1">
    <citation type="submission" date="2012-02" db="EMBL/GenBank/DDBJ databases">
        <title>The Genome Sequence of Bacteroides nordii CL02T12C05.</title>
        <authorList>
            <consortium name="The Broad Institute Genome Sequencing Platform"/>
            <person name="Earl A."/>
            <person name="Ward D."/>
            <person name="Feldgarden M."/>
            <person name="Gevers D."/>
            <person name="Zitomersky N.L."/>
            <person name="Coyne M.J."/>
            <person name="Comstock L.E."/>
            <person name="Young S.K."/>
            <person name="Zeng Q."/>
            <person name="Gargeya S."/>
            <person name="Fitzgerald M."/>
            <person name="Haas B."/>
            <person name="Abouelleil A."/>
            <person name="Alvarado L."/>
            <person name="Arachchi H.M."/>
            <person name="Berlin A."/>
            <person name="Chapman S.B."/>
            <person name="Gearin G."/>
            <person name="Goldberg J."/>
            <person name="Griggs A."/>
            <person name="Gujja S."/>
            <person name="Hansen M."/>
            <person name="Heiman D."/>
            <person name="Howarth C."/>
            <person name="Larimer J."/>
            <person name="Lui A."/>
            <person name="MacDonald P.J.P."/>
            <person name="McCowen C."/>
            <person name="Montmayeur A."/>
            <person name="Murphy C."/>
            <person name="Neiman D."/>
            <person name="Pearson M."/>
            <person name="Priest M."/>
            <person name="Roberts A."/>
            <person name="Saif S."/>
            <person name="Shea T."/>
            <person name="Sisk P."/>
            <person name="Stolte C."/>
            <person name="Sykes S."/>
            <person name="Wortman J."/>
            <person name="Nusbaum C."/>
            <person name="Birren B."/>
        </authorList>
    </citation>
    <scope>NUCLEOTIDE SEQUENCE [LARGE SCALE GENOMIC DNA]</scope>
    <source>
        <strain evidence="1 2">CL02T12C05</strain>
    </source>
</reference>
<keyword evidence="2" id="KW-1185">Reference proteome</keyword>
<dbReference type="STRING" id="997884.HMPREF1068_01565"/>
<dbReference type="Proteomes" id="UP000003089">
    <property type="component" value="Unassembled WGS sequence"/>
</dbReference>
<proteinExistence type="predicted"/>
<name>I9S9D6_9BACE</name>
<sequence>MANTPFKHIGIVCYRLAGRNRIFDFHFFASALGEIDCSKRNVEVKGHLSEVSGLAVRDSRILLAVSKAKLQLEPCPVIFRDIKGRLCVVCREVQLTFISPVFIGIPYCETYHALGEHWSRLSVHIVFFCQLHIPYFWRLENIKSFDPLL</sequence>
<organism evidence="1 2">
    <name type="scientific">Bacteroides nordii CL02T12C05</name>
    <dbReference type="NCBI Taxonomy" id="997884"/>
    <lineage>
        <taxon>Bacteria</taxon>
        <taxon>Pseudomonadati</taxon>
        <taxon>Bacteroidota</taxon>
        <taxon>Bacteroidia</taxon>
        <taxon>Bacteroidales</taxon>
        <taxon>Bacteroidaceae</taxon>
        <taxon>Bacteroides</taxon>
    </lineage>
</organism>
<dbReference type="AlphaFoldDB" id="I9S9D6"/>